<accession>A0A7K0D9X4</accession>
<dbReference type="RefSeq" id="WP_153413453.1">
    <property type="nucleotide sequence ID" value="NZ_WEGK01000012.1"/>
</dbReference>
<evidence type="ECO:0000313" key="2">
    <source>
        <dbReference type="Proteomes" id="UP000438448"/>
    </source>
</evidence>
<sequence length="253" mass="26894">MSETARVVDVPEYLDAELVAGEEFADGPAFWLAHLLITMGDLDADPEAYGVTESVFETVMERLGDAGLPWLTFRVPFGGGHTALAIYVNFEDESTVEFVVHQPDWGRLGHLGQCGPSSAGPGLSWQELTAIAAAVPQGVSDAEGLLDPAQRLLLLLPMLGDAATPDDAVDVVAQALVRCGMIDDVAARFARELLETDADDRPVAPSWIVAEDNPVPICTSRYSPRQVPIALGISRTQAQALADALRGETTATA</sequence>
<dbReference type="EMBL" id="WEGK01000012">
    <property type="protein sequence ID" value="MQY22132.1"/>
    <property type="molecule type" value="Genomic_DNA"/>
</dbReference>
<evidence type="ECO:0000313" key="1">
    <source>
        <dbReference type="EMBL" id="MQY22132.1"/>
    </source>
</evidence>
<gene>
    <name evidence="1" type="ORF">NRB20_52450</name>
</gene>
<dbReference type="AlphaFoldDB" id="A0A7K0D9X4"/>
<organism evidence="1 2">
    <name type="scientific">Nocardia macrotermitis</name>
    <dbReference type="NCBI Taxonomy" id="2585198"/>
    <lineage>
        <taxon>Bacteria</taxon>
        <taxon>Bacillati</taxon>
        <taxon>Actinomycetota</taxon>
        <taxon>Actinomycetes</taxon>
        <taxon>Mycobacteriales</taxon>
        <taxon>Nocardiaceae</taxon>
        <taxon>Nocardia</taxon>
    </lineage>
</organism>
<dbReference type="Proteomes" id="UP000438448">
    <property type="component" value="Unassembled WGS sequence"/>
</dbReference>
<dbReference type="OrthoDB" id="3295168at2"/>
<keyword evidence="2" id="KW-1185">Reference proteome</keyword>
<proteinExistence type="predicted"/>
<protein>
    <submittedName>
        <fullName evidence="1">Uncharacterized protein</fullName>
    </submittedName>
</protein>
<comment type="caution">
    <text evidence="1">The sequence shown here is derived from an EMBL/GenBank/DDBJ whole genome shotgun (WGS) entry which is preliminary data.</text>
</comment>
<name>A0A7K0D9X4_9NOCA</name>
<reference evidence="1 2" key="1">
    <citation type="submission" date="2019-10" db="EMBL/GenBank/DDBJ databases">
        <title>Nocardia macrotermitis sp. nov. and Nocardia aurantia sp. nov., isolated from the gut of fungus growing-termite Macrotermes natalensis.</title>
        <authorList>
            <person name="Benndorf R."/>
            <person name="Schwitalla J."/>
            <person name="Martin K."/>
            <person name="De Beer W."/>
            <person name="Kaster A.-K."/>
            <person name="Vollmers J."/>
            <person name="Poulsen M."/>
            <person name="Beemelmanns C."/>
        </authorList>
    </citation>
    <scope>NUCLEOTIDE SEQUENCE [LARGE SCALE GENOMIC DNA]</scope>
    <source>
        <strain evidence="1 2">RB20</strain>
    </source>
</reference>